<accession>A0A3M2RHL4</accession>
<gene>
    <name evidence="3" type="ORF">CDV36_014507</name>
</gene>
<organism evidence="3 4">
    <name type="scientific">Fusarium kuroshium</name>
    <dbReference type="NCBI Taxonomy" id="2010991"/>
    <lineage>
        <taxon>Eukaryota</taxon>
        <taxon>Fungi</taxon>
        <taxon>Dikarya</taxon>
        <taxon>Ascomycota</taxon>
        <taxon>Pezizomycotina</taxon>
        <taxon>Sordariomycetes</taxon>
        <taxon>Hypocreomycetidae</taxon>
        <taxon>Hypocreales</taxon>
        <taxon>Nectriaceae</taxon>
        <taxon>Fusarium</taxon>
        <taxon>Fusarium solani species complex</taxon>
    </lineage>
</organism>
<dbReference type="AlphaFoldDB" id="A0A3M2RHL4"/>
<protein>
    <recommendedName>
        <fullName evidence="2">Beta-glucuronidase C-terminal domain-containing protein</fullName>
    </recommendedName>
</protein>
<feature type="signal peptide" evidence="1">
    <location>
        <begin position="1"/>
        <end position="20"/>
    </location>
</feature>
<dbReference type="Gene3D" id="3.20.20.80">
    <property type="entry name" value="Glycosidases"/>
    <property type="match status" value="1"/>
</dbReference>
<dbReference type="Proteomes" id="UP000277212">
    <property type="component" value="Unassembled WGS sequence"/>
</dbReference>
<dbReference type="Pfam" id="PF16862">
    <property type="entry name" value="Glyco_hydro_79C"/>
    <property type="match status" value="1"/>
</dbReference>
<sequence length="531" mass="58426">MHRQVVHTLLFSSLASHGLAAGNSFDLKLHLPIEKPAWAEKLSPHLAGFSIEMDRWPDWAGQRVGKPNEYFNQLLRNLGERTGHMPFLRVGANSEDRSTVDLGIEILNSTFPEPTKEVPNPEADHNYIGRDFYALSGNLPAGTPFMWGINLKYLNKTETVAQARLLAETFQGERARLTKHVKLVNVEIGNEPDFYGTSRMFPKGTYGPEWDVFNYTTTWLEFARAISKEIDFGCGGSGKPTLLPGAFTTFVAPEWTPAGPLVAGLLDDAGLKCKISQFSEHSYSGVFDPRRVVRPGELMDKISVRANFTTRTSQRSAVRASGLKYLLAETNSYANHGQPGLSNTVESALWAADWMLLAASSGVERVHFHQGKGFRYNAIQPTKDSEDGLNIAHPHILPSYYAMLIVNEVIGKSGHSYVAEIPTSNITLTAYGIWEKQQLARVVVLNTQVYLGEGEKPSINVNLAGLDTDTPATLKFLRSEKTTAHTGLTWAGQSFETLSGSPEGDVKIEKVTGGRFNLPASSIALLTFGKK</sequence>
<feature type="chain" id="PRO_5018007804" description="Beta-glucuronidase C-terminal domain-containing protein" evidence="1">
    <location>
        <begin position="21"/>
        <end position="531"/>
    </location>
</feature>
<dbReference type="InterPro" id="IPR013780">
    <property type="entry name" value="Glyco_hydro_b"/>
</dbReference>
<evidence type="ECO:0000313" key="3">
    <source>
        <dbReference type="EMBL" id="RMJ04823.1"/>
    </source>
</evidence>
<dbReference type="PANTHER" id="PTHR36183:SF2">
    <property type="entry name" value="BETA-GLUCURONIDASE C-TERMINAL DOMAIN-CONTAINING PROTEIN"/>
    <property type="match status" value="1"/>
</dbReference>
<dbReference type="OrthoDB" id="2796951at2759"/>
<evidence type="ECO:0000256" key="1">
    <source>
        <dbReference type="SAM" id="SignalP"/>
    </source>
</evidence>
<evidence type="ECO:0000313" key="4">
    <source>
        <dbReference type="Proteomes" id="UP000277212"/>
    </source>
</evidence>
<dbReference type="InterPro" id="IPR017853">
    <property type="entry name" value="GH"/>
</dbReference>
<keyword evidence="4" id="KW-1185">Reference proteome</keyword>
<evidence type="ECO:0000259" key="2">
    <source>
        <dbReference type="Pfam" id="PF16862"/>
    </source>
</evidence>
<feature type="domain" description="Beta-glucuronidase C-terminal" evidence="2">
    <location>
        <begin position="430"/>
        <end position="525"/>
    </location>
</feature>
<keyword evidence="1" id="KW-0732">Signal</keyword>
<dbReference type="PANTHER" id="PTHR36183">
    <property type="entry name" value="BETA-GLUCURONIDASE"/>
    <property type="match status" value="1"/>
</dbReference>
<reference evidence="3 4" key="1">
    <citation type="submission" date="2017-06" db="EMBL/GenBank/DDBJ databases">
        <title>Comparative genomic analysis of Ambrosia Fusariam Clade fungi.</title>
        <authorList>
            <person name="Stajich J.E."/>
            <person name="Carrillo J."/>
            <person name="Kijimoto T."/>
            <person name="Eskalen A."/>
            <person name="O'Donnell K."/>
            <person name="Kasson M."/>
        </authorList>
    </citation>
    <scope>NUCLEOTIDE SEQUENCE [LARGE SCALE GENOMIC DNA]</scope>
    <source>
        <strain evidence="3">UCR3666</strain>
    </source>
</reference>
<dbReference type="InterPro" id="IPR031728">
    <property type="entry name" value="GlcAase_C"/>
</dbReference>
<dbReference type="EMBL" id="NKUJ01000465">
    <property type="protein sequence ID" value="RMJ04823.1"/>
    <property type="molecule type" value="Genomic_DNA"/>
</dbReference>
<name>A0A3M2RHL4_9HYPO</name>
<proteinExistence type="predicted"/>
<dbReference type="SUPFAM" id="SSF51445">
    <property type="entry name" value="(Trans)glycosidases"/>
    <property type="match status" value="1"/>
</dbReference>
<dbReference type="Gene3D" id="2.60.40.1180">
    <property type="entry name" value="Golgi alpha-mannosidase II"/>
    <property type="match status" value="1"/>
</dbReference>
<dbReference type="InterPro" id="IPR052974">
    <property type="entry name" value="GH79_Enzymes"/>
</dbReference>
<comment type="caution">
    <text evidence="3">The sequence shown here is derived from an EMBL/GenBank/DDBJ whole genome shotgun (WGS) entry which is preliminary data.</text>
</comment>